<dbReference type="Proteomes" id="UP000249758">
    <property type="component" value="Segment"/>
</dbReference>
<dbReference type="EMBL" id="MG011691">
    <property type="protein sequence ID" value="AVK76829.1"/>
    <property type="molecule type" value="Genomic_DNA"/>
</dbReference>
<dbReference type="GeneID" id="36841284"/>
<accession>A0A2U7UED3</accession>
<reference evidence="1" key="1">
    <citation type="journal article" date="2018" name="Nat. Commun.">
        <title>Diversity and evolution of the emerging Pandoraviridae family.</title>
        <authorList>
            <person name="Legendre M."/>
            <person name="Fabre E."/>
            <person name="Poirot O."/>
            <person name="Jeudy S."/>
            <person name="Lartigue A."/>
            <person name="Alempic J.M."/>
            <person name="Beucher L."/>
            <person name="Philippe N."/>
            <person name="Bertaux L."/>
            <person name="Christo-Foroux E."/>
            <person name="Labadie K."/>
            <person name="Coute Y."/>
            <person name="Abergel C."/>
            <person name="Claverie J.M."/>
        </authorList>
    </citation>
    <scope>NUCLEOTIDE SEQUENCE [LARGE SCALE GENOMIC DNA]</scope>
    <source>
        <strain evidence="1">Macleodensis</strain>
    </source>
</reference>
<dbReference type="KEGG" id="vg:36841284"/>
<dbReference type="RefSeq" id="YP_009480825.1">
    <property type="nucleotide sequence ID" value="NC_037665.1"/>
</dbReference>
<sequence length="363" mass="38973">MAARRRPQYESNAIDAQLDLLINQAAAPPPFDPEEQAQFSESAADLGADLDEAEENYQRRVSRALSELNRTGSDAIAALQRLQTLAHAGDTEMVLTQIINRNALPALARTAEARARVQGLEREAPRLYGQLCAEIEDIGEHYGVGRVGNGGQGGTLSPNADDIVEVLLRRGPFAWTDPRLGDVQVDPEAFVQAYGLDALVARAQEKIESHQEPFNPAEDRRAIVLDAFRARCRDHPTRVANQVREQAANAIAAMGLQASDIVPDLINVLGERGVRAVGSGGQALRALADALAKAFDIDVAIEVAAPQVDLDPYYAELYDACSNPYGINRARVAQLAEIVGVSPMLIAGLDARGICEAALQGAL</sequence>
<organism evidence="1">
    <name type="scientific">Pandoravirus macleodensis</name>
    <dbReference type="NCBI Taxonomy" id="2107707"/>
    <lineage>
        <taxon>Viruses</taxon>
        <taxon>Pandoravirus</taxon>
    </lineage>
</organism>
<proteinExistence type="predicted"/>
<evidence type="ECO:0000313" key="1">
    <source>
        <dbReference type="EMBL" id="AVK76829.1"/>
    </source>
</evidence>
<protein>
    <submittedName>
        <fullName evidence="1">Uncharacterized protein</fullName>
    </submittedName>
</protein>
<gene>
    <name evidence="1" type="ORF">pmac_cds_141</name>
</gene>
<name>A0A2U7UED3_9VIRU</name>